<protein>
    <submittedName>
        <fullName evidence="1">Uncharacterized protein</fullName>
    </submittedName>
</protein>
<gene>
    <name evidence="1" type="ORF">Satyrvirus7_13</name>
</gene>
<evidence type="ECO:0000313" key="1">
    <source>
        <dbReference type="EMBL" id="AYV85219.1"/>
    </source>
</evidence>
<proteinExistence type="predicted"/>
<name>A0A3G5AII0_9VIRU</name>
<sequence length="158" mass="18307">MNFLLEYKCDKCSCDLLSKYSANSTPKNNTYAIFRNNGKRFSMDMFQYELTNDNDNDNDTSPYKKLCSKCLKDYKYRPYKPNICCVCGQNFIRISKNQSYNCASEIVENGYIRSHYGSKYDCYTYKICSIDLAQGSVICDKCIDSLIKSNKIKPAMQD</sequence>
<reference evidence="1" key="1">
    <citation type="submission" date="2018-10" db="EMBL/GenBank/DDBJ databases">
        <title>Hidden diversity of soil giant viruses.</title>
        <authorList>
            <person name="Schulz F."/>
            <person name="Alteio L."/>
            <person name="Goudeau D."/>
            <person name="Ryan E.M."/>
            <person name="Malmstrom R.R."/>
            <person name="Blanchard J."/>
            <person name="Woyke T."/>
        </authorList>
    </citation>
    <scope>NUCLEOTIDE SEQUENCE</scope>
    <source>
        <strain evidence="1">SAV1</strain>
    </source>
</reference>
<organism evidence="1">
    <name type="scientific">Satyrvirus sp</name>
    <dbReference type="NCBI Taxonomy" id="2487771"/>
    <lineage>
        <taxon>Viruses</taxon>
        <taxon>Varidnaviria</taxon>
        <taxon>Bamfordvirae</taxon>
        <taxon>Nucleocytoviricota</taxon>
        <taxon>Megaviricetes</taxon>
        <taxon>Imitervirales</taxon>
        <taxon>Mimiviridae</taxon>
        <taxon>Megamimivirinae</taxon>
    </lineage>
</organism>
<accession>A0A3G5AII0</accession>
<dbReference type="EMBL" id="MK072443">
    <property type="protein sequence ID" value="AYV85219.1"/>
    <property type="molecule type" value="Genomic_DNA"/>
</dbReference>